<reference evidence="1" key="2">
    <citation type="submission" date="2023-07" db="EMBL/GenBank/DDBJ databases">
        <authorList>
            <consortium name="Lawrence Berkeley National Laboratory"/>
            <person name="Haridas S."/>
            <person name="Hensen N."/>
            <person name="Bonometti L."/>
            <person name="Westerberg I."/>
            <person name="Brannstrom I.O."/>
            <person name="Guillou S."/>
            <person name="Cros-Aarteil S."/>
            <person name="Calhoun S."/>
            <person name="Kuo A."/>
            <person name="Mondo S."/>
            <person name="Pangilinan J."/>
            <person name="Riley R."/>
            <person name="LaButti K."/>
            <person name="Andreopoulos B."/>
            <person name="Lipzen A."/>
            <person name="Chen C."/>
            <person name="Yanf M."/>
            <person name="Daum C."/>
            <person name="Ng V."/>
            <person name="Clum A."/>
            <person name="Steindorff A."/>
            <person name="Ohm R."/>
            <person name="Martin F."/>
            <person name="Silar P."/>
            <person name="Natvig D."/>
            <person name="Lalanne C."/>
            <person name="Gautier V."/>
            <person name="Ament-velasquez S.L."/>
            <person name="Kruys A."/>
            <person name="Hutchinson M.I."/>
            <person name="Powell A.J."/>
            <person name="Barry K."/>
            <person name="Miller A.N."/>
            <person name="Grigoriev I.V."/>
            <person name="Debuchy R."/>
            <person name="Gladieux P."/>
            <person name="Thoren M.H."/>
            <person name="Johannesson H."/>
        </authorList>
    </citation>
    <scope>NUCLEOTIDE SEQUENCE</scope>
    <source>
        <strain evidence="1">FGSC 1904</strain>
    </source>
</reference>
<sequence length="195" mass="22006">MSPYSSTDDAPFVGKQYSWLNSILYLAQLFWQPAAAFIPVELPTGMVIAAAIFSGVFSCHHVCLYRHQIPSGDALRARFVRSCNSAGLCFRYANMVATEQTDPPDELLDRHDQCGFLSWAASIRMAWVISKTTRCSVTRLTFVLWPPDRLVSSVVVLIFMRDSSMEAKDLGEREKIIPVERLRVNPMGVASRTWR</sequence>
<protein>
    <submittedName>
        <fullName evidence="1">Uncharacterized protein</fullName>
    </submittedName>
</protein>
<name>A0AAE0U0D3_SORBR</name>
<comment type="caution">
    <text evidence="1">The sequence shown here is derived from an EMBL/GenBank/DDBJ whole genome shotgun (WGS) entry which is preliminary data.</text>
</comment>
<reference evidence="1" key="1">
    <citation type="journal article" date="2023" name="Mol. Phylogenet. Evol.">
        <title>Genome-scale phylogeny and comparative genomics of the fungal order Sordariales.</title>
        <authorList>
            <person name="Hensen N."/>
            <person name="Bonometti L."/>
            <person name="Westerberg I."/>
            <person name="Brannstrom I.O."/>
            <person name="Guillou S."/>
            <person name="Cros-Aarteil S."/>
            <person name="Calhoun S."/>
            <person name="Haridas S."/>
            <person name="Kuo A."/>
            <person name="Mondo S."/>
            <person name="Pangilinan J."/>
            <person name="Riley R."/>
            <person name="LaButti K."/>
            <person name="Andreopoulos B."/>
            <person name="Lipzen A."/>
            <person name="Chen C."/>
            <person name="Yan M."/>
            <person name="Daum C."/>
            <person name="Ng V."/>
            <person name="Clum A."/>
            <person name="Steindorff A."/>
            <person name="Ohm R.A."/>
            <person name="Martin F."/>
            <person name="Silar P."/>
            <person name="Natvig D.O."/>
            <person name="Lalanne C."/>
            <person name="Gautier V."/>
            <person name="Ament-Velasquez S.L."/>
            <person name="Kruys A."/>
            <person name="Hutchinson M.I."/>
            <person name="Powell A.J."/>
            <person name="Barry K."/>
            <person name="Miller A.N."/>
            <person name="Grigoriev I.V."/>
            <person name="Debuchy R."/>
            <person name="Gladieux P."/>
            <person name="Hiltunen Thoren M."/>
            <person name="Johannesson H."/>
        </authorList>
    </citation>
    <scope>NUCLEOTIDE SEQUENCE</scope>
    <source>
        <strain evidence="1">FGSC 1904</strain>
    </source>
</reference>
<evidence type="ECO:0000313" key="1">
    <source>
        <dbReference type="EMBL" id="KAK3386333.1"/>
    </source>
</evidence>
<keyword evidence="2" id="KW-1185">Reference proteome</keyword>
<evidence type="ECO:0000313" key="2">
    <source>
        <dbReference type="Proteomes" id="UP001281003"/>
    </source>
</evidence>
<dbReference type="EMBL" id="JAUTDP010000019">
    <property type="protein sequence ID" value="KAK3386333.1"/>
    <property type="molecule type" value="Genomic_DNA"/>
</dbReference>
<accession>A0AAE0U0D3</accession>
<dbReference type="AlphaFoldDB" id="A0AAE0U0D3"/>
<proteinExistence type="predicted"/>
<gene>
    <name evidence="1" type="ORF">B0T20DRAFT_110986</name>
</gene>
<organism evidence="1 2">
    <name type="scientific">Sordaria brevicollis</name>
    <dbReference type="NCBI Taxonomy" id="83679"/>
    <lineage>
        <taxon>Eukaryota</taxon>
        <taxon>Fungi</taxon>
        <taxon>Dikarya</taxon>
        <taxon>Ascomycota</taxon>
        <taxon>Pezizomycotina</taxon>
        <taxon>Sordariomycetes</taxon>
        <taxon>Sordariomycetidae</taxon>
        <taxon>Sordariales</taxon>
        <taxon>Sordariaceae</taxon>
        <taxon>Sordaria</taxon>
    </lineage>
</organism>
<dbReference type="Proteomes" id="UP001281003">
    <property type="component" value="Unassembled WGS sequence"/>
</dbReference>